<keyword evidence="2" id="KW-0645">Protease</keyword>
<evidence type="ECO:0000256" key="6">
    <source>
        <dbReference type="SAM" id="SignalP"/>
    </source>
</evidence>
<comment type="caution">
    <text evidence="7">The sequence shown here is derived from an EMBL/GenBank/DDBJ whole genome shotgun (WGS) entry which is preliminary data.</text>
</comment>
<evidence type="ECO:0008006" key="9">
    <source>
        <dbReference type="Google" id="ProtNLM"/>
    </source>
</evidence>
<dbReference type="OrthoDB" id="443318at2759"/>
<protein>
    <recommendedName>
        <fullName evidence="9">Serine carboxypeptidase</fullName>
    </recommendedName>
</protein>
<dbReference type="Pfam" id="PF00450">
    <property type="entry name" value="Peptidase_S10"/>
    <property type="match status" value="1"/>
</dbReference>
<organism evidence="7 8">
    <name type="scientific">Allacma fusca</name>
    <dbReference type="NCBI Taxonomy" id="39272"/>
    <lineage>
        <taxon>Eukaryota</taxon>
        <taxon>Metazoa</taxon>
        <taxon>Ecdysozoa</taxon>
        <taxon>Arthropoda</taxon>
        <taxon>Hexapoda</taxon>
        <taxon>Collembola</taxon>
        <taxon>Symphypleona</taxon>
        <taxon>Sminthuridae</taxon>
        <taxon>Allacma</taxon>
    </lineage>
</organism>
<dbReference type="PANTHER" id="PTHR11802">
    <property type="entry name" value="SERINE PROTEASE FAMILY S10 SERINE CARBOXYPEPTIDASE"/>
    <property type="match status" value="1"/>
</dbReference>
<keyword evidence="3 6" id="KW-0732">Signal</keyword>
<evidence type="ECO:0000256" key="3">
    <source>
        <dbReference type="ARBA" id="ARBA00022729"/>
    </source>
</evidence>
<evidence type="ECO:0000256" key="1">
    <source>
        <dbReference type="ARBA" id="ARBA00022645"/>
    </source>
</evidence>
<dbReference type="EMBL" id="CAJVCH010279458">
    <property type="protein sequence ID" value="CAG7734953.1"/>
    <property type="molecule type" value="Genomic_DNA"/>
</dbReference>
<feature type="signal peptide" evidence="6">
    <location>
        <begin position="1"/>
        <end position="23"/>
    </location>
</feature>
<keyword evidence="1" id="KW-0121">Carboxypeptidase</keyword>
<feature type="chain" id="PRO_5035279771" description="Serine carboxypeptidase" evidence="6">
    <location>
        <begin position="24"/>
        <end position="409"/>
    </location>
</feature>
<evidence type="ECO:0000256" key="4">
    <source>
        <dbReference type="ARBA" id="ARBA00022801"/>
    </source>
</evidence>
<gene>
    <name evidence="7" type="ORF">AFUS01_LOCUS23312</name>
</gene>
<dbReference type="Proteomes" id="UP000708208">
    <property type="component" value="Unassembled WGS sequence"/>
</dbReference>
<keyword evidence="4" id="KW-0378">Hydrolase</keyword>
<dbReference type="GO" id="GO:0004185">
    <property type="term" value="F:serine-type carboxypeptidase activity"/>
    <property type="evidence" value="ECO:0007669"/>
    <property type="project" value="InterPro"/>
</dbReference>
<evidence type="ECO:0000313" key="7">
    <source>
        <dbReference type="EMBL" id="CAG7734953.1"/>
    </source>
</evidence>
<dbReference type="AlphaFoldDB" id="A0A8J2KEV0"/>
<sequence>MRAVIYSLILGLAITASLRQVVGDEKLTEAVQDAIGQGLFLTPLIRKGLLEEARNASEDNMEISKIKSNKPVKSYSGYLTINDTTQANLFFWFFPAQKNPDVAPVILSVNEYPGHSALKGVFLEQGPFYINEKYELIEREFSWTKTHSMLYIDAPAGSGFSFSLSLEGLATNSEEEASEIYSTLIQFFTLFQDFQQRDFYLVGKSYAGSFIPHIVKKIDTENKNSPLKINLKGAIIGSPWTDSLQQYHYSNYMYKLGLIGDNQLKTLLDTESQLQEEIEKGNIYKAFQLAQALSGSQSYMLNFTGFDYLSSALISHEPEEFHRYLDFLESGEVQKYLHVGLHEFVGYDSLAIGRFGNANEGYSTVERVFTVDGCLNYTPFNDLPSSKYEYGTGFSIKHWEKIIYRFLNG</sequence>
<name>A0A8J2KEV0_9HEXA</name>
<evidence type="ECO:0000313" key="8">
    <source>
        <dbReference type="Proteomes" id="UP000708208"/>
    </source>
</evidence>
<proteinExistence type="predicted"/>
<keyword evidence="5" id="KW-0325">Glycoprotein</keyword>
<dbReference type="InterPro" id="IPR001563">
    <property type="entry name" value="Peptidase_S10"/>
</dbReference>
<dbReference type="PANTHER" id="PTHR11802:SF472">
    <property type="entry name" value="SERINE CARBOXYPEPTIDASE CPVL-RELATED"/>
    <property type="match status" value="1"/>
</dbReference>
<dbReference type="GO" id="GO:0006508">
    <property type="term" value="P:proteolysis"/>
    <property type="evidence" value="ECO:0007669"/>
    <property type="project" value="UniProtKB-KW"/>
</dbReference>
<evidence type="ECO:0000256" key="2">
    <source>
        <dbReference type="ARBA" id="ARBA00022670"/>
    </source>
</evidence>
<keyword evidence="8" id="KW-1185">Reference proteome</keyword>
<accession>A0A8J2KEV0</accession>
<evidence type="ECO:0000256" key="5">
    <source>
        <dbReference type="ARBA" id="ARBA00023180"/>
    </source>
</evidence>
<reference evidence="7" key="1">
    <citation type="submission" date="2021-06" db="EMBL/GenBank/DDBJ databases">
        <authorList>
            <person name="Hodson N. C."/>
            <person name="Mongue J. A."/>
            <person name="Jaron S. K."/>
        </authorList>
    </citation>
    <scope>NUCLEOTIDE SEQUENCE</scope>
</reference>